<comment type="caution">
    <text evidence="2">The sequence shown here is derived from an EMBL/GenBank/DDBJ whole genome shotgun (WGS) entry which is preliminary data.</text>
</comment>
<dbReference type="GO" id="GO:0016226">
    <property type="term" value="P:iron-sulfur cluster assembly"/>
    <property type="evidence" value="ECO:0007669"/>
    <property type="project" value="TreeGrafter"/>
</dbReference>
<evidence type="ECO:0008006" key="4">
    <source>
        <dbReference type="Google" id="ProtNLM"/>
    </source>
</evidence>
<evidence type="ECO:0000256" key="1">
    <source>
        <dbReference type="PROSITE-ProRule" id="PRU00221"/>
    </source>
</evidence>
<dbReference type="PANTHER" id="PTHR19920">
    <property type="entry name" value="WD40 PROTEIN CIAO1"/>
    <property type="match status" value="1"/>
</dbReference>
<name>A0A8S1VQG6_9CILI</name>
<proteinExistence type="predicted"/>
<gene>
    <name evidence="2" type="ORF">PPENT_87.1.T0710002</name>
</gene>
<dbReference type="EMBL" id="CAJJDO010000071">
    <property type="protein sequence ID" value="CAD8178951.1"/>
    <property type="molecule type" value="Genomic_DNA"/>
</dbReference>
<dbReference type="SMART" id="SM00320">
    <property type="entry name" value="WD40"/>
    <property type="match status" value="3"/>
</dbReference>
<sequence>MIQSRMLEKEEDLICPYNHKLPIFMVQLDPKLQENYKLLCHQCMENLESKAHVMSLKKVLQEIEENQMQKKLSVENVIMINIKLIEQLQKDLHQLKSIVVQQLDQFIGNTDEWRKQLLLLGQQNVTYSFFNELEKIIKQNKFDEFNQKYLIDQIISINQSWNQKIYVKLNQYKQFKECQKCEELLKDIEKINLIQEKQQADVKKFDNQQNQLEQYQIMDQQIELKLIDVSNQYFDLSYATVFDKTGQIMISSEETKVIIWNFEKGKFKLNQSYQVHLKDVTCFVYSQQSNNFISGSNDTNIICWQQINDKEWKYSQPFQQHNSYINCLILNKQENQLISGGNDYSIIIWKPDFLKNDLTFLYHLDSNSNYIYSISLNQSETIMASCGLTEFIIWEKGLQEKWEFKYKQSVPQIGNKLYFINNQQLLWVTQNQENDILIFELQDGVFNQNSKKTIQLNKNNNKCEDFCFFPIIYNKNKNILLIRHKHHIYLIRELKDCTFNIMASLHIQNEFIFGTITNDGQYLVFWDDKSRKYSSYEIKMK</sequence>
<dbReference type="GO" id="GO:0097361">
    <property type="term" value="C:cytosolic [4Fe-4S] assembly targeting complex"/>
    <property type="evidence" value="ECO:0007669"/>
    <property type="project" value="TreeGrafter"/>
</dbReference>
<reference evidence="2" key="1">
    <citation type="submission" date="2021-01" db="EMBL/GenBank/DDBJ databases">
        <authorList>
            <consortium name="Genoscope - CEA"/>
            <person name="William W."/>
        </authorList>
    </citation>
    <scope>NUCLEOTIDE SEQUENCE</scope>
</reference>
<dbReference type="PROSITE" id="PS50082">
    <property type="entry name" value="WD_REPEATS_2"/>
    <property type="match status" value="2"/>
</dbReference>
<dbReference type="Pfam" id="PF00400">
    <property type="entry name" value="WD40"/>
    <property type="match status" value="2"/>
</dbReference>
<organism evidence="2 3">
    <name type="scientific">Paramecium pentaurelia</name>
    <dbReference type="NCBI Taxonomy" id="43138"/>
    <lineage>
        <taxon>Eukaryota</taxon>
        <taxon>Sar</taxon>
        <taxon>Alveolata</taxon>
        <taxon>Ciliophora</taxon>
        <taxon>Intramacronucleata</taxon>
        <taxon>Oligohymenophorea</taxon>
        <taxon>Peniculida</taxon>
        <taxon>Parameciidae</taxon>
        <taxon>Paramecium</taxon>
    </lineage>
</organism>
<feature type="repeat" description="WD" evidence="1">
    <location>
        <begin position="273"/>
        <end position="305"/>
    </location>
</feature>
<accession>A0A8S1VQG6</accession>
<dbReference type="AlphaFoldDB" id="A0A8S1VQG6"/>
<dbReference type="InterPro" id="IPR001680">
    <property type="entry name" value="WD40_rpt"/>
</dbReference>
<keyword evidence="1" id="KW-0853">WD repeat</keyword>
<evidence type="ECO:0000313" key="2">
    <source>
        <dbReference type="EMBL" id="CAD8178951.1"/>
    </source>
</evidence>
<evidence type="ECO:0000313" key="3">
    <source>
        <dbReference type="Proteomes" id="UP000689195"/>
    </source>
</evidence>
<keyword evidence="3" id="KW-1185">Reference proteome</keyword>
<dbReference type="PANTHER" id="PTHR19920:SF0">
    <property type="entry name" value="CYTOSOLIC IRON-SULFUR PROTEIN ASSEMBLY PROTEIN CIAO1-RELATED"/>
    <property type="match status" value="1"/>
</dbReference>
<protein>
    <recommendedName>
        <fullName evidence="4">WD40-repeat-containing domain</fullName>
    </recommendedName>
</protein>
<dbReference type="Proteomes" id="UP000689195">
    <property type="component" value="Unassembled WGS sequence"/>
</dbReference>
<dbReference type="PROSITE" id="PS50294">
    <property type="entry name" value="WD_REPEATS_REGION"/>
    <property type="match status" value="1"/>
</dbReference>
<feature type="repeat" description="WD" evidence="1">
    <location>
        <begin position="318"/>
        <end position="350"/>
    </location>
</feature>